<dbReference type="Pfam" id="PF13975">
    <property type="entry name" value="gag-asp_proteas"/>
    <property type="match status" value="1"/>
</dbReference>
<dbReference type="Gene3D" id="2.40.70.10">
    <property type="entry name" value="Acid Proteases"/>
    <property type="match status" value="1"/>
</dbReference>
<evidence type="ECO:0000313" key="1">
    <source>
        <dbReference type="EMBL" id="KAF9439902.1"/>
    </source>
</evidence>
<dbReference type="InterPro" id="IPR021109">
    <property type="entry name" value="Peptidase_aspartic_dom_sf"/>
</dbReference>
<dbReference type="AlphaFoldDB" id="A0A9P5WY71"/>
<sequence>DPILQYLESLPDKERGKQVFVARESETLRVVTSLINGVRNEEALLDNGSQIISMSRDVAMACQLSWDPDVTINMQSANGQVERTCGLAVDVPFSLGGITIYLQVHVMENPAYRVLLGRPFDVLTESQVRNLASGGQIVVITDPNTQKRAVLPTYPRGESPIVLSRNQKLGVNF</sequence>
<organism evidence="1 2">
    <name type="scientific">Macrolepiota fuliginosa MF-IS2</name>
    <dbReference type="NCBI Taxonomy" id="1400762"/>
    <lineage>
        <taxon>Eukaryota</taxon>
        <taxon>Fungi</taxon>
        <taxon>Dikarya</taxon>
        <taxon>Basidiomycota</taxon>
        <taxon>Agaricomycotina</taxon>
        <taxon>Agaricomycetes</taxon>
        <taxon>Agaricomycetidae</taxon>
        <taxon>Agaricales</taxon>
        <taxon>Agaricineae</taxon>
        <taxon>Agaricaceae</taxon>
        <taxon>Macrolepiota</taxon>
    </lineage>
</organism>
<name>A0A9P5WY71_9AGAR</name>
<protein>
    <submittedName>
        <fullName evidence="1">Uncharacterized protein</fullName>
    </submittedName>
</protein>
<reference evidence="1" key="1">
    <citation type="submission" date="2020-11" db="EMBL/GenBank/DDBJ databases">
        <authorList>
            <consortium name="DOE Joint Genome Institute"/>
            <person name="Ahrendt S."/>
            <person name="Riley R."/>
            <person name="Andreopoulos W."/>
            <person name="Labutti K."/>
            <person name="Pangilinan J."/>
            <person name="Ruiz-Duenas F.J."/>
            <person name="Barrasa J.M."/>
            <person name="Sanchez-Garcia M."/>
            <person name="Camarero S."/>
            <person name="Miyauchi S."/>
            <person name="Serrano A."/>
            <person name="Linde D."/>
            <person name="Babiker R."/>
            <person name="Drula E."/>
            <person name="Ayuso-Fernandez I."/>
            <person name="Pacheco R."/>
            <person name="Padilla G."/>
            <person name="Ferreira P."/>
            <person name="Barriuso J."/>
            <person name="Kellner H."/>
            <person name="Castanera R."/>
            <person name="Alfaro M."/>
            <person name="Ramirez L."/>
            <person name="Pisabarro A.G."/>
            <person name="Kuo A."/>
            <person name="Tritt A."/>
            <person name="Lipzen A."/>
            <person name="He G."/>
            <person name="Yan M."/>
            <person name="Ng V."/>
            <person name="Cullen D."/>
            <person name="Martin F."/>
            <person name="Rosso M.-N."/>
            <person name="Henrissat B."/>
            <person name="Hibbett D."/>
            <person name="Martinez A.T."/>
            <person name="Grigoriev I.V."/>
        </authorList>
    </citation>
    <scope>NUCLEOTIDE SEQUENCE</scope>
    <source>
        <strain evidence="1">MF-IS2</strain>
    </source>
</reference>
<dbReference type="EMBL" id="MU153187">
    <property type="protein sequence ID" value="KAF9439902.1"/>
    <property type="molecule type" value="Genomic_DNA"/>
</dbReference>
<accession>A0A9P5WY71</accession>
<keyword evidence="2" id="KW-1185">Reference proteome</keyword>
<dbReference type="OrthoDB" id="3048530at2759"/>
<comment type="caution">
    <text evidence="1">The sequence shown here is derived from an EMBL/GenBank/DDBJ whole genome shotgun (WGS) entry which is preliminary data.</text>
</comment>
<proteinExistence type="predicted"/>
<dbReference type="CDD" id="cd00303">
    <property type="entry name" value="retropepsin_like"/>
    <property type="match status" value="1"/>
</dbReference>
<gene>
    <name evidence="1" type="ORF">P691DRAFT_689353</name>
</gene>
<dbReference type="Proteomes" id="UP000807342">
    <property type="component" value="Unassembled WGS sequence"/>
</dbReference>
<feature type="non-terminal residue" evidence="1">
    <location>
        <position position="1"/>
    </location>
</feature>
<evidence type="ECO:0000313" key="2">
    <source>
        <dbReference type="Proteomes" id="UP000807342"/>
    </source>
</evidence>
<dbReference type="SUPFAM" id="SSF50630">
    <property type="entry name" value="Acid proteases"/>
    <property type="match status" value="1"/>
</dbReference>